<protein>
    <recommendedName>
        <fullName evidence="3">Intracellular proteinase inhibitor BsuPI domain-containing protein</fullName>
    </recommendedName>
</protein>
<evidence type="ECO:0008006" key="3">
    <source>
        <dbReference type="Google" id="ProtNLM"/>
    </source>
</evidence>
<dbReference type="RefSeq" id="WP_127190831.1">
    <property type="nucleotide sequence ID" value="NZ_RZNY01000003.1"/>
</dbReference>
<sequence length="169" mass="18781">MKLIIIIFSLLGLVACGHSSQSEEQTTINHSNPKDQTLSTIIPDPEIEPFNASISVPNQINSNEEFVVKATLENLSDNDLTILHASRVFYFSIKDTNGKLVNTFVMAEVGKYRPFQGKGMISEQYIYKLENPGVYEVSATAKFTVGEGDNTKDFEIETNKASFEVIPLN</sequence>
<dbReference type="Proteomes" id="UP000279446">
    <property type="component" value="Unassembled WGS sequence"/>
</dbReference>
<evidence type="ECO:0000313" key="1">
    <source>
        <dbReference type="EMBL" id="RUT47630.1"/>
    </source>
</evidence>
<comment type="caution">
    <text evidence="1">The sequence shown here is derived from an EMBL/GenBank/DDBJ whole genome shotgun (WGS) entry which is preliminary data.</text>
</comment>
<evidence type="ECO:0000313" key="2">
    <source>
        <dbReference type="Proteomes" id="UP000279446"/>
    </source>
</evidence>
<gene>
    <name evidence="1" type="ORF">EJP82_04410</name>
</gene>
<proteinExistence type="predicted"/>
<dbReference type="AlphaFoldDB" id="A0A433YCM4"/>
<organism evidence="1 2">
    <name type="scientific">Paenibacillus anaericanus</name>
    <dbReference type="NCBI Taxonomy" id="170367"/>
    <lineage>
        <taxon>Bacteria</taxon>
        <taxon>Bacillati</taxon>
        <taxon>Bacillota</taxon>
        <taxon>Bacilli</taxon>
        <taxon>Bacillales</taxon>
        <taxon>Paenibacillaceae</taxon>
        <taxon>Paenibacillus</taxon>
    </lineage>
</organism>
<name>A0A433YCM4_9BACL</name>
<accession>A0A433YCM4</accession>
<dbReference type="OrthoDB" id="2611470at2"/>
<dbReference type="EMBL" id="RZNY01000003">
    <property type="protein sequence ID" value="RUT47630.1"/>
    <property type="molecule type" value="Genomic_DNA"/>
</dbReference>
<keyword evidence="2" id="KW-1185">Reference proteome</keyword>
<dbReference type="PROSITE" id="PS51257">
    <property type="entry name" value="PROKAR_LIPOPROTEIN"/>
    <property type="match status" value="1"/>
</dbReference>
<reference evidence="1 2" key="1">
    <citation type="submission" date="2018-12" db="EMBL/GenBank/DDBJ databases">
        <authorList>
            <person name="Sun L."/>
            <person name="Chen Z."/>
        </authorList>
    </citation>
    <scope>NUCLEOTIDE SEQUENCE [LARGE SCALE GENOMIC DNA]</scope>
    <source>
        <strain evidence="1 2">DSM 15890</strain>
    </source>
</reference>